<dbReference type="PaxDb" id="3218-PP1S3_626V6.1"/>
<evidence type="ECO:0000313" key="1">
    <source>
        <dbReference type="EMBL" id="PNR35118.1"/>
    </source>
</evidence>
<dbReference type="OMA" id="ATIFEVK"/>
<evidence type="ECO:0000313" key="3">
    <source>
        <dbReference type="Proteomes" id="UP000006727"/>
    </source>
</evidence>
<accession>A0A2K1J0R5</accession>
<dbReference type="Gramene" id="Pp3c18_11930V3.2">
    <property type="protein sequence ID" value="Pp3c18_11930V3.2"/>
    <property type="gene ID" value="Pp3c18_11930"/>
</dbReference>
<dbReference type="AlphaFoldDB" id="A0A2K1J0R5"/>
<name>A0A2K1J0R5_PHYPA</name>
<evidence type="ECO:0000313" key="2">
    <source>
        <dbReference type="EnsemblPlants" id="Pp3c18_11930V3.1"/>
    </source>
</evidence>
<dbReference type="RefSeq" id="XP_024401737.1">
    <property type="nucleotide sequence ID" value="XM_024545969.2"/>
</dbReference>
<dbReference type="EMBL" id="ABEU02000018">
    <property type="protein sequence ID" value="PNR35118.1"/>
    <property type="molecule type" value="Genomic_DNA"/>
</dbReference>
<sequence length="127" mass="14232">MAQKVTLSLHLEKKQLAWLEEMVKKYNLPSAGKALRICFTYTKQAGEDAAVFAKVPSIIADNEDLVESSQEIDDVHDKYLQSLVETYSLGSKDKASRVILDYVMTSGNEATIFEVKRCKHGDVCKNC</sequence>
<proteinExistence type="predicted"/>
<reference evidence="1 3" key="2">
    <citation type="journal article" date="2018" name="Plant J.">
        <title>The Physcomitrella patens chromosome-scale assembly reveals moss genome structure and evolution.</title>
        <authorList>
            <person name="Lang D."/>
            <person name="Ullrich K.K."/>
            <person name="Murat F."/>
            <person name="Fuchs J."/>
            <person name="Jenkins J."/>
            <person name="Haas F.B."/>
            <person name="Piednoel M."/>
            <person name="Gundlach H."/>
            <person name="Van Bel M."/>
            <person name="Meyberg R."/>
            <person name="Vives C."/>
            <person name="Morata J."/>
            <person name="Symeonidi A."/>
            <person name="Hiss M."/>
            <person name="Muchero W."/>
            <person name="Kamisugi Y."/>
            <person name="Saleh O."/>
            <person name="Blanc G."/>
            <person name="Decker E.L."/>
            <person name="van Gessel N."/>
            <person name="Grimwood J."/>
            <person name="Hayes R.D."/>
            <person name="Graham S.W."/>
            <person name="Gunter L.E."/>
            <person name="McDaniel S.F."/>
            <person name="Hoernstein S.N.W."/>
            <person name="Larsson A."/>
            <person name="Li F.W."/>
            <person name="Perroud P.F."/>
            <person name="Phillips J."/>
            <person name="Ranjan P."/>
            <person name="Rokshar D.S."/>
            <person name="Rothfels C.J."/>
            <person name="Schneider L."/>
            <person name="Shu S."/>
            <person name="Stevenson D.W."/>
            <person name="Thummler F."/>
            <person name="Tillich M."/>
            <person name="Villarreal Aguilar J.C."/>
            <person name="Widiez T."/>
            <person name="Wong G.K."/>
            <person name="Wymore A."/>
            <person name="Zhang Y."/>
            <person name="Zimmer A.D."/>
            <person name="Quatrano R.S."/>
            <person name="Mayer K.F.X."/>
            <person name="Goodstein D."/>
            <person name="Casacuberta J.M."/>
            <person name="Vandepoele K."/>
            <person name="Reski R."/>
            <person name="Cuming A.C."/>
            <person name="Tuskan G.A."/>
            <person name="Maumus F."/>
            <person name="Salse J."/>
            <person name="Schmutz J."/>
            <person name="Rensing S.A."/>
        </authorList>
    </citation>
    <scope>NUCLEOTIDE SEQUENCE [LARGE SCALE GENOMIC DNA]</scope>
    <source>
        <strain evidence="2 3">cv. Gransden 2004</strain>
    </source>
</reference>
<dbReference type="Proteomes" id="UP000006727">
    <property type="component" value="Chromosome 18"/>
</dbReference>
<protein>
    <submittedName>
        <fullName evidence="1 2">Uncharacterized protein</fullName>
    </submittedName>
</protein>
<dbReference type="OrthoDB" id="1898426at2759"/>
<reference evidence="1 3" key="1">
    <citation type="journal article" date="2008" name="Science">
        <title>The Physcomitrella genome reveals evolutionary insights into the conquest of land by plants.</title>
        <authorList>
            <person name="Rensing S."/>
            <person name="Lang D."/>
            <person name="Zimmer A."/>
            <person name="Terry A."/>
            <person name="Salamov A."/>
            <person name="Shapiro H."/>
            <person name="Nishiyama T."/>
            <person name="Perroud P.-F."/>
            <person name="Lindquist E."/>
            <person name="Kamisugi Y."/>
            <person name="Tanahashi T."/>
            <person name="Sakakibara K."/>
            <person name="Fujita T."/>
            <person name="Oishi K."/>
            <person name="Shin-I T."/>
            <person name="Kuroki Y."/>
            <person name="Toyoda A."/>
            <person name="Suzuki Y."/>
            <person name="Hashimoto A."/>
            <person name="Yamaguchi K."/>
            <person name="Sugano A."/>
            <person name="Kohara Y."/>
            <person name="Fujiyama A."/>
            <person name="Anterola A."/>
            <person name="Aoki S."/>
            <person name="Ashton N."/>
            <person name="Barbazuk W.B."/>
            <person name="Barker E."/>
            <person name="Bennetzen J."/>
            <person name="Bezanilla M."/>
            <person name="Blankenship R."/>
            <person name="Cho S.H."/>
            <person name="Dutcher S."/>
            <person name="Estelle M."/>
            <person name="Fawcett J.A."/>
            <person name="Gundlach H."/>
            <person name="Hanada K."/>
            <person name="Heyl A."/>
            <person name="Hicks K.A."/>
            <person name="Hugh J."/>
            <person name="Lohr M."/>
            <person name="Mayer K."/>
            <person name="Melkozernov A."/>
            <person name="Murata T."/>
            <person name="Nelson D."/>
            <person name="Pils B."/>
            <person name="Prigge M."/>
            <person name="Reiss B."/>
            <person name="Renner T."/>
            <person name="Rombauts S."/>
            <person name="Rushton P."/>
            <person name="Sanderfoot A."/>
            <person name="Schween G."/>
            <person name="Shiu S.-H."/>
            <person name="Stueber K."/>
            <person name="Theodoulou F.L."/>
            <person name="Tu H."/>
            <person name="Van de Peer Y."/>
            <person name="Verrier P.J."/>
            <person name="Waters E."/>
            <person name="Wood A."/>
            <person name="Yang L."/>
            <person name="Cove D."/>
            <person name="Cuming A."/>
            <person name="Hasebe M."/>
            <person name="Lucas S."/>
            <person name="Mishler D.B."/>
            <person name="Reski R."/>
            <person name="Grigoriev I."/>
            <person name="Quatrano R.S."/>
            <person name="Boore J.L."/>
        </authorList>
    </citation>
    <scope>NUCLEOTIDE SEQUENCE [LARGE SCALE GENOMIC DNA]</scope>
    <source>
        <strain evidence="2 3">cv. Gransden 2004</strain>
    </source>
</reference>
<reference evidence="2" key="3">
    <citation type="submission" date="2020-12" db="UniProtKB">
        <authorList>
            <consortium name="EnsemblPlants"/>
        </authorList>
    </citation>
    <scope>IDENTIFICATION</scope>
</reference>
<gene>
    <name evidence="2" type="primary">LOC112294952</name>
    <name evidence="1" type="ORF">PHYPA_023017</name>
</gene>
<dbReference type="GeneID" id="112294952"/>
<dbReference type="RefSeq" id="XP_024401738.1">
    <property type="nucleotide sequence ID" value="XM_024545970.2"/>
</dbReference>
<dbReference type="EnsemblPlants" id="Pp3c18_11930V3.1">
    <property type="protein sequence ID" value="Pp3c18_11930V3.1"/>
    <property type="gene ID" value="Pp3c18_11930"/>
</dbReference>
<dbReference type="Gramene" id="Pp3c18_11930V3.1">
    <property type="protein sequence ID" value="Pp3c18_11930V3.1"/>
    <property type="gene ID" value="Pp3c18_11930"/>
</dbReference>
<dbReference type="EnsemblPlants" id="Pp3c18_11930V3.2">
    <property type="protein sequence ID" value="Pp3c18_11930V3.2"/>
    <property type="gene ID" value="Pp3c18_11930"/>
</dbReference>
<organism evidence="1">
    <name type="scientific">Physcomitrium patens</name>
    <name type="common">Spreading-leaved earth moss</name>
    <name type="synonym">Physcomitrella patens</name>
    <dbReference type="NCBI Taxonomy" id="3218"/>
    <lineage>
        <taxon>Eukaryota</taxon>
        <taxon>Viridiplantae</taxon>
        <taxon>Streptophyta</taxon>
        <taxon>Embryophyta</taxon>
        <taxon>Bryophyta</taxon>
        <taxon>Bryophytina</taxon>
        <taxon>Bryopsida</taxon>
        <taxon>Funariidae</taxon>
        <taxon>Funariales</taxon>
        <taxon>Funariaceae</taxon>
        <taxon>Physcomitrium</taxon>
    </lineage>
</organism>
<keyword evidence="3" id="KW-1185">Reference proteome</keyword>